<evidence type="ECO:0000256" key="3">
    <source>
        <dbReference type="ARBA" id="ARBA00022692"/>
    </source>
</evidence>
<feature type="transmembrane region" description="Helical" evidence="6">
    <location>
        <begin position="154"/>
        <end position="172"/>
    </location>
</feature>
<dbReference type="EMBL" id="AQHN01000013">
    <property type="protein sequence ID" value="ENN88738.1"/>
    <property type="molecule type" value="Genomic_DNA"/>
</dbReference>
<dbReference type="InterPro" id="IPR043428">
    <property type="entry name" value="LivM-like"/>
</dbReference>
<dbReference type="PANTHER" id="PTHR30482">
    <property type="entry name" value="HIGH-AFFINITY BRANCHED-CHAIN AMINO ACID TRANSPORT SYSTEM PERMEASE"/>
    <property type="match status" value="1"/>
</dbReference>
<dbReference type="Pfam" id="PF02653">
    <property type="entry name" value="BPD_transp_2"/>
    <property type="match status" value="1"/>
</dbReference>
<dbReference type="CDD" id="cd06581">
    <property type="entry name" value="TM_PBP1_LivM_like"/>
    <property type="match status" value="1"/>
</dbReference>
<reference evidence="7 8" key="1">
    <citation type="journal article" date="2012" name="BMC Genomics">
        <title>Genomic basis of broad host range and environmental adaptability of Rhizobium tropici CIAT 899 and Rhizobium sp. PRF 81 which are used in inoculants for common bean (Phaseolus vulgaris L.).</title>
        <authorList>
            <person name="Ormeno-Orrillo E."/>
            <person name="Menna P."/>
            <person name="Almeida L.G."/>
            <person name="Ollero F.J."/>
            <person name="Nicolas M.F."/>
            <person name="Pains Rodrigues E."/>
            <person name="Shigueyoshi Nakatani A."/>
            <person name="Silva Batista J.S."/>
            <person name="Oliveira Chueire L.M."/>
            <person name="Souza R.C."/>
            <person name="Ribeiro Vasconcelos A.T."/>
            <person name="Megias M."/>
            <person name="Hungria M."/>
            <person name="Martinez-Romero E."/>
        </authorList>
    </citation>
    <scope>NUCLEOTIDE SEQUENCE [LARGE SCALE GENOMIC DNA]</scope>
    <source>
        <strain evidence="7 8">PRF 81</strain>
    </source>
</reference>
<gene>
    <name evidence="7" type="ORF">RHSP_43350</name>
</gene>
<feature type="transmembrane region" description="Helical" evidence="6">
    <location>
        <begin position="231"/>
        <end position="248"/>
    </location>
</feature>
<feature type="transmembrane region" description="Helical" evidence="6">
    <location>
        <begin position="377"/>
        <end position="393"/>
    </location>
</feature>
<keyword evidence="3 6" id="KW-0812">Transmembrane</keyword>
<evidence type="ECO:0000256" key="5">
    <source>
        <dbReference type="ARBA" id="ARBA00023136"/>
    </source>
</evidence>
<sequence>MGNRRGRHSDRHCRGRADADRLDIALSRCRPLRHRARCSHDPGRHGESRAERQMTVQDQTITSNGEGLSIVRLPKQLLHVPITMAIFSLVVALLANSFWLSAATSAVALSLSVAGLAILYGQLGLVSLCQFALVGVGGWVTLRIGHAFHPPFEVSLLTGGIVASIVGLAFGVPALRLRGLYLALVTLMLAGAFQIVVSAWGFPDGGPGFFGRADGSGREMLARPALAGGEVSYFLYVCAAAAIGLLIAQWHKLARPGRAWALIRKGETVAVASGVNVLIYKAWAFALSGFLAGLAGGLLAGNVGQLDGRAFGAFDSLNLFALAIVGGVFNWYGALIAGLLLRAVPALLTDLGIDGYVTIGIFGMALFHALATAPTGIAGQISGLIAWVGNKLSRGRDR</sequence>
<feature type="transmembrane region" description="Helical" evidence="6">
    <location>
        <begin position="77"/>
        <end position="95"/>
    </location>
</feature>
<dbReference type="STRING" id="363754.RHSP_43350"/>
<dbReference type="PANTHER" id="PTHR30482:SF20">
    <property type="entry name" value="HIGH-AFFINITY BRANCHED-CHAIN AMINO ACID TRANSPORT SYSTEM PERMEASE PROTEIN LIVM"/>
    <property type="match status" value="1"/>
</dbReference>
<evidence type="ECO:0000256" key="1">
    <source>
        <dbReference type="ARBA" id="ARBA00004651"/>
    </source>
</evidence>
<evidence type="ECO:0000256" key="4">
    <source>
        <dbReference type="ARBA" id="ARBA00022989"/>
    </source>
</evidence>
<keyword evidence="2" id="KW-1003">Cell membrane</keyword>
<organism evidence="7 8">
    <name type="scientific">Rhizobium freirei PRF 81</name>
    <dbReference type="NCBI Taxonomy" id="363754"/>
    <lineage>
        <taxon>Bacteria</taxon>
        <taxon>Pseudomonadati</taxon>
        <taxon>Pseudomonadota</taxon>
        <taxon>Alphaproteobacteria</taxon>
        <taxon>Hyphomicrobiales</taxon>
        <taxon>Rhizobiaceae</taxon>
        <taxon>Rhizobium/Agrobacterium group</taxon>
        <taxon>Rhizobium</taxon>
    </lineage>
</organism>
<dbReference type="GO" id="GO:0015658">
    <property type="term" value="F:branched-chain amino acid transmembrane transporter activity"/>
    <property type="evidence" value="ECO:0007669"/>
    <property type="project" value="InterPro"/>
</dbReference>
<feature type="transmembrane region" description="Helical" evidence="6">
    <location>
        <begin position="269"/>
        <end position="299"/>
    </location>
</feature>
<name>N6UEY4_9HYPH</name>
<evidence type="ECO:0000313" key="8">
    <source>
        <dbReference type="Proteomes" id="UP000012429"/>
    </source>
</evidence>
<dbReference type="AlphaFoldDB" id="N6UEY4"/>
<keyword evidence="4 6" id="KW-1133">Transmembrane helix</keyword>
<evidence type="ECO:0000313" key="7">
    <source>
        <dbReference type="EMBL" id="ENN88738.1"/>
    </source>
</evidence>
<protein>
    <submittedName>
        <fullName evidence="7">Inner-membrane translocator protein</fullName>
    </submittedName>
</protein>
<comment type="subcellular location">
    <subcellularLocation>
        <location evidence="1">Cell membrane</location>
        <topology evidence="1">Multi-pass membrane protein</topology>
    </subcellularLocation>
</comment>
<dbReference type="PATRIC" id="fig|363754.4.peg.1309"/>
<keyword evidence="8" id="KW-1185">Reference proteome</keyword>
<dbReference type="GO" id="GO:0005886">
    <property type="term" value="C:plasma membrane"/>
    <property type="evidence" value="ECO:0007669"/>
    <property type="project" value="UniProtKB-SubCell"/>
</dbReference>
<keyword evidence="5 6" id="KW-0472">Membrane</keyword>
<accession>N6UEY4</accession>
<dbReference type="Proteomes" id="UP000012429">
    <property type="component" value="Unassembled WGS sequence"/>
</dbReference>
<evidence type="ECO:0000256" key="2">
    <source>
        <dbReference type="ARBA" id="ARBA00022475"/>
    </source>
</evidence>
<proteinExistence type="predicted"/>
<feature type="transmembrane region" description="Helical" evidence="6">
    <location>
        <begin position="319"/>
        <end position="341"/>
    </location>
</feature>
<comment type="caution">
    <text evidence="7">The sequence shown here is derived from an EMBL/GenBank/DDBJ whole genome shotgun (WGS) entry which is preliminary data.</text>
</comment>
<feature type="transmembrane region" description="Helical" evidence="6">
    <location>
        <begin position="179"/>
        <end position="202"/>
    </location>
</feature>
<evidence type="ECO:0000256" key="6">
    <source>
        <dbReference type="SAM" id="Phobius"/>
    </source>
</evidence>
<dbReference type="InterPro" id="IPR001851">
    <property type="entry name" value="ABC_transp_permease"/>
</dbReference>